<sequence>MASLIEELIATLNQENEIYEGLIPINEKKTKVIINNDLEALQEITKTEQEMVQEISALETKRQEVIINIGTVINRNPGTLTLKNLIQLLEKQPKEQKQLSIIHDKLQKTVHRLTEINHQNQSLIEQSLEMIEFNMNFIQSTRMSPGNNYNKDASGIEMQIEQTRRFDTKQ</sequence>
<gene>
    <name evidence="2" type="ORF">ASU35_00115</name>
</gene>
<comment type="caution">
    <text evidence="2">The sequence shown here is derived from an EMBL/GenBank/DDBJ whole genome shotgun (WGS) entry which is preliminary data.</text>
</comment>
<dbReference type="SUPFAM" id="SSF140566">
    <property type="entry name" value="FlgN-like"/>
    <property type="match status" value="1"/>
</dbReference>
<dbReference type="AlphaFoldDB" id="A0A0V8QJ92"/>
<dbReference type="Proteomes" id="UP000054874">
    <property type="component" value="Unassembled WGS sequence"/>
</dbReference>
<dbReference type="Pfam" id="PF05130">
    <property type="entry name" value="FlgN"/>
    <property type="match status" value="1"/>
</dbReference>
<reference evidence="2 3" key="1">
    <citation type="submission" date="2015-11" db="EMBL/GenBank/DDBJ databases">
        <title>Butyribacter intestini gen. nov., sp. nov., a butyric acid-producing bacterium of the family Lachnospiraceae isolated from the human faeces.</title>
        <authorList>
            <person name="Zou Y."/>
            <person name="Xue W."/>
            <person name="Luo G."/>
            <person name="Lv M."/>
        </authorList>
    </citation>
    <scope>NUCLEOTIDE SEQUENCE [LARGE SCALE GENOMIC DNA]</scope>
    <source>
        <strain evidence="2 3">ACET-33324</strain>
    </source>
</reference>
<dbReference type="EMBL" id="LNAM01000001">
    <property type="protein sequence ID" value="KSV60616.1"/>
    <property type="molecule type" value="Genomic_DNA"/>
</dbReference>
<dbReference type="GO" id="GO:0044780">
    <property type="term" value="P:bacterial-type flagellum assembly"/>
    <property type="evidence" value="ECO:0007669"/>
    <property type="project" value="InterPro"/>
</dbReference>
<evidence type="ECO:0008006" key="4">
    <source>
        <dbReference type="Google" id="ProtNLM"/>
    </source>
</evidence>
<dbReference type="Gene3D" id="1.20.58.300">
    <property type="entry name" value="FlgN-like"/>
    <property type="match status" value="1"/>
</dbReference>
<dbReference type="InterPro" id="IPR007809">
    <property type="entry name" value="FlgN-like"/>
</dbReference>
<name>A0A0V8QJ92_9FIRM</name>
<dbReference type="RefSeq" id="WP_058351095.1">
    <property type="nucleotide sequence ID" value="NZ_CABMMD010000001.1"/>
</dbReference>
<dbReference type="STRING" id="290052.ASU35_00115"/>
<accession>A0A0V8QJ92</accession>
<dbReference type="OrthoDB" id="2049621at2"/>
<proteinExistence type="predicted"/>
<evidence type="ECO:0000313" key="2">
    <source>
        <dbReference type="EMBL" id="KSV60616.1"/>
    </source>
</evidence>
<dbReference type="InterPro" id="IPR036679">
    <property type="entry name" value="FlgN-like_sf"/>
</dbReference>
<keyword evidence="3" id="KW-1185">Reference proteome</keyword>
<keyword evidence="1" id="KW-1005">Bacterial flagellum biogenesis</keyword>
<evidence type="ECO:0000256" key="1">
    <source>
        <dbReference type="ARBA" id="ARBA00022795"/>
    </source>
</evidence>
<organism evidence="2 3">
    <name type="scientific">Acetivibrio ethanolgignens</name>
    <dbReference type="NCBI Taxonomy" id="290052"/>
    <lineage>
        <taxon>Bacteria</taxon>
        <taxon>Bacillati</taxon>
        <taxon>Bacillota</taxon>
        <taxon>Clostridia</taxon>
        <taxon>Eubacteriales</taxon>
        <taxon>Oscillospiraceae</taxon>
        <taxon>Acetivibrio</taxon>
    </lineage>
</organism>
<protein>
    <recommendedName>
        <fullName evidence="4">Flagellin biosynthesis protein FlgN</fullName>
    </recommendedName>
</protein>
<evidence type="ECO:0000313" key="3">
    <source>
        <dbReference type="Proteomes" id="UP000054874"/>
    </source>
</evidence>